<dbReference type="PANTHER" id="PTHR45348">
    <property type="entry name" value="HYPOTHETICAL OXIDOREDUCTASE (EUROFUNG)"/>
    <property type="match status" value="1"/>
</dbReference>
<evidence type="ECO:0000256" key="1">
    <source>
        <dbReference type="ARBA" id="ARBA00008072"/>
    </source>
</evidence>
<evidence type="ECO:0000313" key="5">
    <source>
        <dbReference type="Proteomes" id="UP000258309"/>
    </source>
</evidence>
<dbReference type="InterPro" id="IPR020843">
    <property type="entry name" value="ER"/>
</dbReference>
<dbReference type="GO" id="GO:0016651">
    <property type="term" value="F:oxidoreductase activity, acting on NAD(P)H"/>
    <property type="evidence" value="ECO:0007669"/>
    <property type="project" value="InterPro"/>
</dbReference>
<dbReference type="InterPro" id="IPR013154">
    <property type="entry name" value="ADH-like_N"/>
</dbReference>
<evidence type="ECO:0000259" key="3">
    <source>
        <dbReference type="SMART" id="SM00829"/>
    </source>
</evidence>
<accession>A0A3E2HCP9</accession>
<feature type="domain" description="Enoyl reductase (ER)" evidence="3">
    <location>
        <begin position="18"/>
        <end position="348"/>
    </location>
</feature>
<dbReference type="Gene3D" id="3.90.180.10">
    <property type="entry name" value="Medium-chain alcohol dehydrogenases, catalytic domain"/>
    <property type="match status" value="1"/>
</dbReference>
<dbReference type="Pfam" id="PF00107">
    <property type="entry name" value="ADH_zinc_N"/>
    <property type="match status" value="1"/>
</dbReference>
<comment type="caution">
    <text evidence="4">The sequence shown here is derived from an EMBL/GenBank/DDBJ whole genome shotgun (WGS) entry which is preliminary data.</text>
</comment>
<dbReference type="AlphaFoldDB" id="A0A3E2HCP9"/>
<keyword evidence="2" id="KW-0560">Oxidoreductase</keyword>
<organism evidence="4 5">
    <name type="scientific">Scytalidium lignicola</name>
    <name type="common">Hyphomycete</name>
    <dbReference type="NCBI Taxonomy" id="5539"/>
    <lineage>
        <taxon>Eukaryota</taxon>
        <taxon>Fungi</taxon>
        <taxon>Dikarya</taxon>
        <taxon>Ascomycota</taxon>
        <taxon>Pezizomycotina</taxon>
        <taxon>Leotiomycetes</taxon>
        <taxon>Leotiomycetes incertae sedis</taxon>
        <taxon>Scytalidium</taxon>
    </lineage>
</organism>
<evidence type="ECO:0000256" key="2">
    <source>
        <dbReference type="ARBA" id="ARBA00023002"/>
    </source>
</evidence>
<reference evidence="4 5" key="1">
    <citation type="submission" date="2018-05" db="EMBL/GenBank/DDBJ databases">
        <title>Draft genome sequence of Scytalidium lignicola DSM 105466, a ubiquitous saprotrophic fungus.</title>
        <authorList>
            <person name="Buettner E."/>
            <person name="Gebauer A.M."/>
            <person name="Hofrichter M."/>
            <person name="Liers C."/>
            <person name="Kellner H."/>
        </authorList>
    </citation>
    <scope>NUCLEOTIDE SEQUENCE [LARGE SCALE GENOMIC DNA]</scope>
    <source>
        <strain evidence="4 5">DSM 105466</strain>
    </source>
</reference>
<dbReference type="EMBL" id="NCSJ02000083">
    <property type="protein sequence ID" value="RFU31127.1"/>
    <property type="molecule type" value="Genomic_DNA"/>
</dbReference>
<dbReference type="OrthoDB" id="48317at2759"/>
<sequence length="355" mass="37973">MAPSTQKAFKLQEQGKATVLSTPVTEPAKGFVRVKVLAVALNPTDWKHVLWWKGKPGINTTVGCDYAGVIDKLGPGVGGDLKIGDRIAGFAYGSNANDTETGIFSEYANVDSGTCVKIPKAMSAEEASTIGVASITAGQTSYQNLGLPLPTKPATKPFPVLIYGGSTSVGNLAIQYAKLSGLTVVTLASKRNHDWLLSLGADAVFDYNDADVAKKVRECTDNKLEFALDTISEEGSATIVDGCISSNGGKVAQILEVDASKHRKDIQYFLTLAYTAFGNDFKFLGAFDFKAPPADREFAISFFKITENLLSEGKIKPHKVKLMQGGLSAIDKGLNLLQDGKVSGEKLVYRIVEEH</sequence>
<comment type="similarity">
    <text evidence="1">Belongs to the zinc-containing alcohol dehydrogenase family.</text>
</comment>
<dbReference type="SMART" id="SM00829">
    <property type="entry name" value="PKS_ER"/>
    <property type="match status" value="1"/>
</dbReference>
<dbReference type="InterPro" id="IPR047122">
    <property type="entry name" value="Trans-enoyl_RdTase-like"/>
</dbReference>
<evidence type="ECO:0000313" key="4">
    <source>
        <dbReference type="EMBL" id="RFU31127.1"/>
    </source>
</evidence>
<proteinExistence type="inferred from homology"/>
<dbReference type="PANTHER" id="PTHR45348:SF2">
    <property type="entry name" value="ZINC-TYPE ALCOHOL DEHYDROGENASE-LIKE PROTEIN C2E1P3.01"/>
    <property type="match status" value="1"/>
</dbReference>
<dbReference type="STRING" id="5539.A0A3E2HCP9"/>
<dbReference type="SUPFAM" id="SSF51735">
    <property type="entry name" value="NAD(P)-binding Rossmann-fold domains"/>
    <property type="match status" value="1"/>
</dbReference>
<protein>
    <recommendedName>
        <fullName evidence="3">Enoyl reductase (ER) domain-containing protein</fullName>
    </recommendedName>
</protein>
<dbReference type="InterPro" id="IPR013149">
    <property type="entry name" value="ADH-like_C"/>
</dbReference>
<name>A0A3E2HCP9_SCYLI</name>
<dbReference type="InterPro" id="IPR036291">
    <property type="entry name" value="NAD(P)-bd_dom_sf"/>
</dbReference>
<gene>
    <name evidence="4" type="ORF">B7463_g5208</name>
</gene>
<dbReference type="CDD" id="cd08249">
    <property type="entry name" value="enoyl_reductase_like"/>
    <property type="match status" value="1"/>
</dbReference>
<dbReference type="Pfam" id="PF08240">
    <property type="entry name" value="ADH_N"/>
    <property type="match status" value="1"/>
</dbReference>
<dbReference type="Gene3D" id="3.40.50.720">
    <property type="entry name" value="NAD(P)-binding Rossmann-like Domain"/>
    <property type="match status" value="1"/>
</dbReference>
<dbReference type="InterPro" id="IPR011032">
    <property type="entry name" value="GroES-like_sf"/>
</dbReference>
<keyword evidence="5" id="KW-1185">Reference proteome</keyword>
<dbReference type="SUPFAM" id="SSF50129">
    <property type="entry name" value="GroES-like"/>
    <property type="match status" value="1"/>
</dbReference>
<dbReference type="Proteomes" id="UP000258309">
    <property type="component" value="Unassembled WGS sequence"/>
</dbReference>
<dbReference type="OMA" id="NCILAVP"/>
<feature type="non-terminal residue" evidence="4">
    <location>
        <position position="355"/>
    </location>
</feature>
<feature type="non-terminal residue" evidence="4">
    <location>
        <position position="1"/>
    </location>
</feature>